<dbReference type="Gene3D" id="3.40.50.300">
    <property type="entry name" value="P-loop containing nucleotide triphosphate hydrolases"/>
    <property type="match status" value="1"/>
</dbReference>
<dbReference type="AlphaFoldDB" id="A0A9W6GW96"/>
<gene>
    <name evidence="1" type="ORF">LMG27198_30220</name>
</gene>
<sequence>MHIFLVTGEKNTPRTEQIEKVAAVRGCALTRLSAVPAAVAELKAKPEKSALLIVAGDAESSVAEIESLADSRLPRVNVFYISDHLTAEDYKRLLHLGFVDASDWSSAARELDNFISRHEKPSEGQGNRPGFMVSFIGVGGGVGNTTLAMETGIALASSLAGKKAEAKTEKVAMLDLNLESSVVCEYLNLQPKLDLTGIADNPSRLDSFMIGMLAAQHPSGVDIFASIPTSGARAPIPQTSILEFLNCIDEIYPTIILDIPDRASIETKEMVKASDLVILTALYNVPSIKLLKRKCDHLRAAGVRPELISIVLTDASTNLIGSIAHRFDAAALFPDTHILYVRRDRNFAMECVDIGVSMVQTKPQAGISKDIICIAAFIQEKRASR</sequence>
<dbReference type="EMBL" id="BSEC01000001">
    <property type="protein sequence ID" value="GLI94030.1"/>
    <property type="molecule type" value="Genomic_DNA"/>
</dbReference>
<dbReference type="RefSeq" id="WP_281804055.1">
    <property type="nucleotide sequence ID" value="NZ_BSEC01000001.1"/>
</dbReference>
<reference evidence="1" key="1">
    <citation type="journal article" date="2023" name="Int. J. Syst. Evol. Microbiol.">
        <title>Methylocystis iwaonis sp. nov., a type II methane-oxidizing bacterium from surface soil of a rice paddy field in Japan, and emended description of the genus Methylocystis (ex Whittenbury et al. 1970) Bowman et al. 1993.</title>
        <authorList>
            <person name="Kaise H."/>
            <person name="Sawadogo J.B."/>
            <person name="Alam M.S."/>
            <person name="Ueno C."/>
            <person name="Dianou D."/>
            <person name="Shinjo R."/>
            <person name="Asakawa S."/>
        </authorList>
    </citation>
    <scope>NUCLEOTIDE SEQUENCE</scope>
    <source>
        <strain evidence="1">LMG27198</strain>
    </source>
</reference>
<dbReference type="Proteomes" id="UP001144323">
    <property type="component" value="Unassembled WGS sequence"/>
</dbReference>
<evidence type="ECO:0000313" key="1">
    <source>
        <dbReference type="EMBL" id="GLI94030.1"/>
    </source>
</evidence>
<keyword evidence="2" id="KW-1185">Reference proteome</keyword>
<accession>A0A9W6GW96</accession>
<organism evidence="1 2">
    <name type="scientific">Methylocystis echinoides</name>
    <dbReference type="NCBI Taxonomy" id="29468"/>
    <lineage>
        <taxon>Bacteria</taxon>
        <taxon>Pseudomonadati</taxon>
        <taxon>Pseudomonadota</taxon>
        <taxon>Alphaproteobacteria</taxon>
        <taxon>Hyphomicrobiales</taxon>
        <taxon>Methylocystaceae</taxon>
        <taxon>Methylocystis</taxon>
    </lineage>
</organism>
<protein>
    <submittedName>
        <fullName evidence="1">Uncharacterized protein</fullName>
    </submittedName>
</protein>
<proteinExistence type="predicted"/>
<evidence type="ECO:0000313" key="2">
    <source>
        <dbReference type="Proteomes" id="UP001144323"/>
    </source>
</evidence>
<name>A0A9W6GW96_9HYPH</name>
<dbReference type="SUPFAM" id="SSF52540">
    <property type="entry name" value="P-loop containing nucleoside triphosphate hydrolases"/>
    <property type="match status" value="1"/>
</dbReference>
<dbReference type="InterPro" id="IPR027417">
    <property type="entry name" value="P-loop_NTPase"/>
</dbReference>
<comment type="caution">
    <text evidence="1">The sequence shown here is derived from an EMBL/GenBank/DDBJ whole genome shotgun (WGS) entry which is preliminary data.</text>
</comment>